<accession>A0ACC2E4H1</accession>
<sequence>MASSGLVIISVLIVLHLHQQVNTQTTDVSCLEQFKKTVIDPNNYLSSWTFTNLTSDIICQQYYGVQCLHPSQISVYSLLLPGMGLGGTFPQGLENCTSLTSLDLSSNAFTGPIPEKIGTMLPYLVKLDLSFNHLGGQIPTSLGNCTYLNSLKLQKNELTGPIPGQIGILDRLKDVDFSSNRLTGLIPYTFAKIPAQAFQGNPGLCGIPLSNACKSSKSGTSTGVIVGVVVAGVLAAVAVAVCCIWFIVFKKKRGKALVRSDENTWVRKIKAPRTIAVSMFEQPLVKIKLSDLMAATNNFSRDNLISIGQTGVFYKATLRDGSVLAIKRLRPSPHSDRQFRAEMETLGKVRHRNLVPLLGYCVAGAERLLVYKHMINGSLQNRLHESGETEKLDWPARLKIGIGAARGLAWLHHSCNPCIIHRNISSNSILLGEDFDARITDFGLARLMNPVDTHISTFVNGDFGDVGYVAPEYARTLVATVKGDVYSFGVVLLELVTGQKPVDINVEGDFKGTLVKWVGMLSGNANIKEAIDKSLPSEGLDNELVQFLRVGCACVLSQPKERPSMYEVFQLLRAIGEKYHFTDQDEELPILSQTVDIDANELIVSRENGSRN</sequence>
<comment type="caution">
    <text evidence="1">The sequence shown here is derived from an EMBL/GenBank/DDBJ whole genome shotgun (WGS) entry which is preliminary data.</text>
</comment>
<proteinExistence type="predicted"/>
<reference evidence="2" key="1">
    <citation type="journal article" date="2024" name="Proc. Natl. Acad. Sci. U.S.A.">
        <title>Extraordinary preservation of gene collinearity over three hundred million years revealed in homosporous lycophytes.</title>
        <authorList>
            <person name="Li C."/>
            <person name="Wickell D."/>
            <person name="Kuo L.Y."/>
            <person name="Chen X."/>
            <person name="Nie B."/>
            <person name="Liao X."/>
            <person name="Peng D."/>
            <person name="Ji J."/>
            <person name="Jenkins J."/>
            <person name="Williams M."/>
            <person name="Shu S."/>
            <person name="Plott C."/>
            <person name="Barry K."/>
            <person name="Rajasekar S."/>
            <person name="Grimwood J."/>
            <person name="Han X."/>
            <person name="Sun S."/>
            <person name="Hou Z."/>
            <person name="He W."/>
            <person name="Dai G."/>
            <person name="Sun C."/>
            <person name="Schmutz J."/>
            <person name="Leebens-Mack J.H."/>
            <person name="Li F.W."/>
            <person name="Wang L."/>
        </authorList>
    </citation>
    <scope>NUCLEOTIDE SEQUENCE [LARGE SCALE GENOMIC DNA]</scope>
    <source>
        <strain evidence="2">cv. PW_Plant_1</strain>
    </source>
</reference>
<keyword evidence="2" id="KW-1185">Reference proteome</keyword>
<dbReference type="EMBL" id="CM055094">
    <property type="protein sequence ID" value="KAJ7561290.1"/>
    <property type="molecule type" value="Genomic_DNA"/>
</dbReference>
<evidence type="ECO:0000313" key="1">
    <source>
        <dbReference type="EMBL" id="KAJ7561290.1"/>
    </source>
</evidence>
<organism evidence="1 2">
    <name type="scientific">Diphasiastrum complanatum</name>
    <name type="common">Issler's clubmoss</name>
    <name type="synonym">Lycopodium complanatum</name>
    <dbReference type="NCBI Taxonomy" id="34168"/>
    <lineage>
        <taxon>Eukaryota</taxon>
        <taxon>Viridiplantae</taxon>
        <taxon>Streptophyta</taxon>
        <taxon>Embryophyta</taxon>
        <taxon>Tracheophyta</taxon>
        <taxon>Lycopodiopsida</taxon>
        <taxon>Lycopodiales</taxon>
        <taxon>Lycopodiaceae</taxon>
        <taxon>Lycopodioideae</taxon>
        <taxon>Diphasiastrum</taxon>
    </lineage>
</organism>
<protein>
    <submittedName>
        <fullName evidence="1">Uncharacterized protein</fullName>
    </submittedName>
</protein>
<gene>
    <name evidence="1" type="ORF">O6H91_03G022200</name>
</gene>
<dbReference type="Proteomes" id="UP001162992">
    <property type="component" value="Chromosome 3"/>
</dbReference>
<name>A0ACC2E4H1_DIPCM</name>
<evidence type="ECO:0000313" key="2">
    <source>
        <dbReference type="Proteomes" id="UP001162992"/>
    </source>
</evidence>